<keyword evidence="5" id="KW-1185">Reference proteome</keyword>
<protein>
    <submittedName>
        <fullName evidence="4">WxL protein host-binding domain-containing protein</fullName>
    </submittedName>
</protein>
<dbReference type="InterPro" id="IPR021759">
    <property type="entry name" value="WxLIP_HBD"/>
</dbReference>
<reference evidence="5" key="1">
    <citation type="journal article" date="2019" name="Int. J. Syst. Evol. Microbiol.">
        <title>The Global Catalogue of Microorganisms (GCM) 10K type strain sequencing project: providing services to taxonomists for standard genome sequencing and annotation.</title>
        <authorList>
            <consortium name="The Broad Institute Genomics Platform"/>
            <consortium name="The Broad Institute Genome Sequencing Center for Infectious Disease"/>
            <person name="Wu L."/>
            <person name="Ma J."/>
        </authorList>
    </citation>
    <scope>NUCLEOTIDE SEQUENCE [LARGE SCALE GENOMIC DNA]</scope>
    <source>
        <strain evidence="5">CCM 8895</strain>
    </source>
</reference>
<feature type="transmembrane region" description="Helical" evidence="1">
    <location>
        <begin position="300"/>
        <end position="322"/>
    </location>
</feature>
<proteinExistence type="predicted"/>
<gene>
    <name evidence="4" type="ORF">ACFP1F_09590</name>
</gene>
<evidence type="ECO:0000259" key="3">
    <source>
        <dbReference type="Pfam" id="PF11797"/>
    </source>
</evidence>
<feature type="domain" description="WxL Interacting Protein peptidoglycan binding" evidence="2">
    <location>
        <begin position="35"/>
        <end position="147"/>
    </location>
</feature>
<dbReference type="Pfam" id="PF11797">
    <property type="entry name" value="WxLIP_HBD"/>
    <property type="match status" value="1"/>
</dbReference>
<dbReference type="Pfam" id="PF06030">
    <property type="entry name" value="WxLIP_PGBD"/>
    <property type="match status" value="1"/>
</dbReference>
<dbReference type="RefSeq" id="WP_125593010.1">
    <property type="nucleotide sequence ID" value="NZ_JBHSSN010000015.1"/>
</dbReference>
<keyword evidence="1" id="KW-0472">Membrane</keyword>
<keyword evidence="1" id="KW-0812">Transmembrane</keyword>
<dbReference type="Proteomes" id="UP001596186">
    <property type="component" value="Unassembled WGS sequence"/>
</dbReference>
<accession>A0ABW1UYB6</accession>
<organism evidence="4 5">
    <name type="scientific">Companilactobacillus baiquanensis</name>
    <dbReference type="NCBI Taxonomy" id="2486005"/>
    <lineage>
        <taxon>Bacteria</taxon>
        <taxon>Bacillati</taxon>
        <taxon>Bacillota</taxon>
        <taxon>Bacilli</taxon>
        <taxon>Lactobacillales</taxon>
        <taxon>Lactobacillaceae</taxon>
        <taxon>Companilactobacillus</taxon>
    </lineage>
</organism>
<evidence type="ECO:0000313" key="5">
    <source>
        <dbReference type="Proteomes" id="UP001596186"/>
    </source>
</evidence>
<comment type="caution">
    <text evidence="4">The sequence shown here is derived from an EMBL/GenBank/DDBJ whole genome shotgun (WGS) entry which is preliminary data.</text>
</comment>
<sequence>MTKKLKYILLFLTCFILGIIVTPTTVSADIKGIAVTPLVNDSDITDRFQIISKGGETRDLKISISNFNSGSIDLVVAPTNATTSDDGKLVFTDVVKKGDYGLQDSFASMTKMKKVHIKSNQTKDVTFKVKLPDHKINGLMIGGFNVYESTSNYSGSANVPVWITGDNKAVGGILKAYNLTLGVQNYQPHMYVNLQNDQPGLMKNVVVHMTVKRQSWLDRFNLGPKKMVADLRYPKIAPNSKVPIDFNQNQTPIAPGTYKMKGVARSGKTVWNFHKTYKISQSDANKINSKSRNLIYDKTLTYILISGVLVTLIVFIFWGIWYQNRS</sequence>
<dbReference type="InterPro" id="IPR010317">
    <property type="entry name" value="WxLIP_PGBD"/>
</dbReference>
<dbReference type="EMBL" id="JBHSSN010000015">
    <property type="protein sequence ID" value="MFC6323992.1"/>
    <property type="molecule type" value="Genomic_DNA"/>
</dbReference>
<evidence type="ECO:0000259" key="2">
    <source>
        <dbReference type="Pfam" id="PF06030"/>
    </source>
</evidence>
<keyword evidence="1" id="KW-1133">Transmembrane helix</keyword>
<feature type="domain" description="WxL Interacting Protein host binding" evidence="3">
    <location>
        <begin position="157"/>
        <end position="288"/>
    </location>
</feature>
<name>A0ABW1UYB6_9LACO</name>
<evidence type="ECO:0000256" key="1">
    <source>
        <dbReference type="SAM" id="Phobius"/>
    </source>
</evidence>
<evidence type="ECO:0000313" key="4">
    <source>
        <dbReference type="EMBL" id="MFC6323992.1"/>
    </source>
</evidence>